<sequence length="227" mass="25010">MDAESGRPLLDLSDATADRSAMISVAIIEDDPVTRLGLAKIVDDATMTRLASVASCVEEFEARSVTRPDVVVLDLRLKSGEIEGAPAVRHLHAQGHRILVVSMFEEEIPVLDAISAGAHGYLTKEAEPEEIIRALTAVSVGRTYFSATVAGYLLKKEIRLTARETEILRLVAGGETAADVAQQLFISEKTVNGHLDRIRDKTGYRRRPDLTRLAYEKGIMSWNRRKK</sequence>
<protein>
    <submittedName>
        <fullName evidence="6">Response regulator</fullName>
    </submittedName>
</protein>
<accession>A0ABW4GSQ5</accession>
<evidence type="ECO:0000313" key="7">
    <source>
        <dbReference type="Proteomes" id="UP001597097"/>
    </source>
</evidence>
<dbReference type="PANTHER" id="PTHR43214:SF43">
    <property type="entry name" value="TWO-COMPONENT RESPONSE REGULATOR"/>
    <property type="match status" value="1"/>
</dbReference>
<evidence type="ECO:0000256" key="1">
    <source>
        <dbReference type="ARBA" id="ARBA00022553"/>
    </source>
</evidence>
<keyword evidence="7" id="KW-1185">Reference proteome</keyword>
<dbReference type="SMART" id="SM00421">
    <property type="entry name" value="HTH_LUXR"/>
    <property type="match status" value="1"/>
</dbReference>
<organism evidence="6 7">
    <name type="scientific">Nonomuraea guangzhouensis</name>
    <dbReference type="NCBI Taxonomy" id="1291555"/>
    <lineage>
        <taxon>Bacteria</taxon>
        <taxon>Bacillati</taxon>
        <taxon>Actinomycetota</taxon>
        <taxon>Actinomycetes</taxon>
        <taxon>Streptosporangiales</taxon>
        <taxon>Streptosporangiaceae</taxon>
        <taxon>Nonomuraea</taxon>
    </lineage>
</organism>
<dbReference type="Proteomes" id="UP001597097">
    <property type="component" value="Unassembled WGS sequence"/>
</dbReference>
<evidence type="ECO:0000256" key="3">
    <source>
        <dbReference type="PROSITE-ProRule" id="PRU00169"/>
    </source>
</evidence>
<dbReference type="CDD" id="cd06170">
    <property type="entry name" value="LuxR_C_like"/>
    <property type="match status" value="1"/>
</dbReference>
<feature type="domain" description="HTH luxR-type" evidence="4">
    <location>
        <begin position="153"/>
        <end position="218"/>
    </location>
</feature>
<dbReference type="InterPro" id="IPR001789">
    <property type="entry name" value="Sig_transdc_resp-reg_receiver"/>
</dbReference>
<dbReference type="CDD" id="cd17535">
    <property type="entry name" value="REC_NarL-like"/>
    <property type="match status" value="1"/>
</dbReference>
<dbReference type="InterPro" id="IPR000792">
    <property type="entry name" value="Tscrpt_reg_LuxR_C"/>
</dbReference>
<keyword evidence="2" id="KW-0238">DNA-binding</keyword>
<dbReference type="RefSeq" id="WP_219539481.1">
    <property type="nucleotide sequence ID" value="NZ_JAHKRM010000063.1"/>
</dbReference>
<proteinExistence type="predicted"/>
<evidence type="ECO:0000259" key="5">
    <source>
        <dbReference type="PROSITE" id="PS50110"/>
    </source>
</evidence>
<dbReference type="SMART" id="SM00448">
    <property type="entry name" value="REC"/>
    <property type="match status" value="1"/>
</dbReference>
<dbReference type="Pfam" id="PF00072">
    <property type="entry name" value="Response_reg"/>
    <property type="match status" value="1"/>
</dbReference>
<feature type="domain" description="Response regulatory" evidence="5">
    <location>
        <begin position="24"/>
        <end position="139"/>
    </location>
</feature>
<evidence type="ECO:0000256" key="2">
    <source>
        <dbReference type="ARBA" id="ARBA00023125"/>
    </source>
</evidence>
<dbReference type="PANTHER" id="PTHR43214">
    <property type="entry name" value="TWO-COMPONENT RESPONSE REGULATOR"/>
    <property type="match status" value="1"/>
</dbReference>
<keyword evidence="1 3" id="KW-0597">Phosphoprotein</keyword>
<evidence type="ECO:0000313" key="6">
    <source>
        <dbReference type="EMBL" id="MFD1545777.1"/>
    </source>
</evidence>
<feature type="modified residue" description="4-aspartylphosphate" evidence="3">
    <location>
        <position position="74"/>
    </location>
</feature>
<dbReference type="InterPro" id="IPR039420">
    <property type="entry name" value="WalR-like"/>
</dbReference>
<dbReference type="PROSITE" id="PS50110">
    <property type="entry name" value="RESPONSE_REGULATORY"/>
    <property type="match status" value="1"/>
</dbReference>
<dbReference type="EMBL" id="JBHUCM010000050">
    <property type="protein sequence ID" value="MFD1545777.1"/>
    <property type="molecule type" value="Genomic_DNA"/>
</dbReference>
<dbReference type="InterPro" id="IPR058245">
    <property type="entry name" value="NreC/VraR/RcsB-like_REC"/>
</dbReference>
<gene>
    <name evidence="6" type="ORF">ACFSJ0_52655</name>
</gene>
<comment type="caution">
    <text evidence="6">The sequence shown here is derived from an EMBL/GenBank/DDBJ whole genome shotgun (WGS) entry which is preliminary data.</text>
</comment>
<reference evidence="7" key="1">
    <citation type="journal article" date="2019" name="Int. J. Syst. Evol. Microbiol.">
        <title>The Global Catalogue of Microorganisms (GCM) 10K type strain sequencing project: providing services to taxonomists for standard genome sequencing and annotation.</title>
        <authorList>
            <consortium name="The Broad Institute Genomics Platform"/>
            <consortium name="The Broad Institute Genome Sequencing Center for Infectious Disease"/>
            <person name="Wu L."/>
            <person name="Ma J."/>
        </authorList>
    </citation>
    <scope>NUCLEOTIDE SEQUENCE [LARGE SCALE GENOMIC DNA]</scope>
    <source>
        <strain evidence="7">CGMCC 1.15399</strain>
    </source>
</reference>
<evidence type="ECO:0000259" key="4">
    <source>
        <dbReference type="PROSITE" id="PS50043"/>
    </source>
</evidence>
<dbReference type="PROSITE" id="PS00622">
    <property type="entry name" value="HTH_LUXR_1"/>
    <property type="match status" value="1"/>
</dbReference>
<name>A0ABW4GSQ5_9ACTN</name>
<dbReference type="Pfam" id="PF00196">
    <property type="entry name" value="GerE"/>
    <property type="match status" value="1"/>
</dbReference>
<dbReference type="PROSITE" id="PS50043">
    <property type="entry name" value="HTH_LUXR_2"/>
    <property type="match status" value="1"/>
</dbReference>